<evidence type="ECO:0000256" key="2">
    <source>
        <dbReference type="SAM" id="SignalP"/>
    </source>
</evidence>
<protein>
    <submittedName>
        <fullName evidence="3">Uncharacterized protein</fullName>
    </submittedName>
</protein>
<keyword evidence="2" id="KW-0732">Signal</keyword>
<evidence type="ECO:0000313" key="4">
    <source>
        <dbReference type="Proteomes" id="UP001151518"/>
    </source>
</evidence>
<accession>A0A9W8GEW7</accession>
<feature type="chain" id="PRO_5040733366" evidence="2">
    <location>
        <begin position="20"/>
        <end position="761"/>
    </location>
</feature>
<sequence>MKALLSTIAAVLLASSATAIYLDSPITESHDSSLDMPIAPITTFTLPDTVATLTSYSDARPIDVDTIDGISTDTTVDASKRENGIVPLELVNDRLRKKIDQDLYRFKTINFDLAAATGIQPGGIGDSTAVSTTSPISQDNLSSVTPTSSVPRVLSANIVLPTFAIKITEDPNVSDIDTVISIASFINSLPESTRLAPIFGAADIARTNQQGIDTATGSVESLVAPTPMSDRNPAVSAIQRHQITLDEMDLLSILHIQNMASVFTSSAPVAASRGFKAQTSILSRGSDNPYVFAPPSLPVLSLPPSSLRPQPTGLINAPSRSWAAPEPRPMDTMYPALSQPGRQHKDMFTGVPPDPAIPGFIDAPVVTPATGTLAISSPRSLATSRQPQKLQYPLPTILSMAPPQQQQMAVPPLLHSLAPPSALQLVIPSEMASVSLQTAPQQQMLTVLLRPTHAPTPAFESMLSINMLTSTPPINIPPAMLVDSSSQYNTPIIPFISNGSRLPVPTPQEKQSSSGKGDVNASGIASILQNVFHIPPSAITIDGKPVFNDGAVISGHKAGDSIIIVGGKGLINPKHNKGGDGDDDDDEDGDQDAESDTETTTHMLDVDRARNHRRVSSKTIHLDSNSKSSTDAVSGSDSDGSDGSDDGSDSDSDSNDSVESSSATSNSLLTTTTTSRTMSSGVSSSVESTTATSIKSSSSSATNVIPSPQAEQLSPSSSLPSSSASQLLPTPTSSSIKPVSESTTENESVNSLLSLAKLLSA</sequence>
<dbReference type="EMBL" id="JANBTW010000003">
    <property type="protein sequence ID" value="KAJ2680745.1"/>
    <property type="molecule type" value="Genomic_DNA"/>
</dbReference>
<name>A0A9W8GEW7_9FUNG</name>
<feature type="compositionally biased region" description="Acidic residues" evidence="1">
    <location>
        <begin position="581"/>
        <end position="597"/>
    </location>
</feature>
<feature type="compositionally biased region" description="Low complexity" evidence="1">
    <location>
        <begin position="657"/>
        <end position="750"/>
    </location>
</feature>
<proteinExistence type="predicted"/>
<dbReference type="OrthoDB" id="5599948at2759"/>
<feature type="region of interest" description="Disordered" evidence="1">
    <location>
        <begin position="498"/>
        <end position="518"/>
    </location>
</feature>
<dbReference type="Proteomes" id="UP001151518">
    <property type="component" value="Unassembled WGS sequence"/>
</dbReference>
<organism evidence="3 4">
    <name type="scientific">Coemansia spiralis</name>
    <dbReference type="NCBI Taxonomy" id="417178"/>
    <lineage>
        <taxon>Eukaryota</taxon>
        <taxon>Fungi</taxon>
        <taxon>Fungi incertae sedis</taxon>
        <taxon>Zoopagomycota</taxon>
        <taxon>Kickxellomycotina</taxon>
        <taxon>Kickxellomycetes</taxon>
        <taxon>Kickxellales</taxon>
        <taxon>Kickxellaceae</taxon>
        <taxon>Coemansia</taxon>
    </lineage>
</organism>
<dbReference type="AlphaFoldDB" id="A0A9W8GEW7"/>
<evidence type="ECO:0000313" key="3">
    <source>
        <dbReference type="EMBL" id="KAJ2680745.1"/>
    </source>
</evidence>
<reference evidence="3" key="1">
    <citation type="submission" date="2022-07" db="EMBL/GenBank/DDBJ databases">
        <title>Phylogenomic reconstructions and comparative analyses of Kickxellomycotina fungi.</title>
        <authorList>
            <person name="Reynolds N.K."/>
            <person name="Stajich J.E."/>
            <person name="Barry K."/>
            <person name="Grigoriev I.V."/>
            <person name="Crous P."/>
            <person name="Smith M.E."/>
        </authorList>
    </citation>
    <scope>NUCLEOTIDE SEQUENCE</scope>
    <source>
        <strain evidence="3">NRRL 3115</strain>
    </source>
</reference>
<feature type="signal peptide" evidence="2">
    <location>
        <begin position="1"/>
        <end position="19"/>
    </location>
</feature>
<evidence type="ECO:0000256" key="1">
    <source>
        <dbReference type="SAM" id="MobiDB-lite"/>
    </source>
</evidence>
<feature type="region of interest" description="Disordered" evidence="1">
    <location>
        <begin position="568"/>
        <end position="750"/>
    </location>
</feature>
<comment type="caution">
    <text evidence="3">The sequence shown here is derived from an EMBL/GenBank/DDBJ whole genome shotgun (WGS) entry which is preliminary data.</text>
</comment>
<feature type="compositionally biased region" description="Low complexity" evidence="1">
    <location>
        <begin position="628"/>
        <end position="638"/>
    </location>
</feature>
<gene>
    <name evidence="3" type="ORF">GGI25_000380</name>
</gene>
<feature type="compositionally biased region" description="Acidic residues" evidence="1">
    <location>
        <begin position="639"/>
        <end position="656"/>
    </location>
</feature>
<feature type="compositionally biased region" description="Polar residues" evidence="1">
    <location>
        <begin position="617"/>
        <end position="627"/>
    </location>
</feature>